<reference evidence="3" key="2">
    <citation type="submission" date="2015-06" db="EMBL/GenBank/DDBJ databases">
        <title>Genome Sequence of Bacillus endophyticus and Analysis of its Companion Mechanism in the Ketogulonigenium vulgare-Bacillus strain Consortium.</title>
        <authorList>
            <person name="Jia N."/>
            <person name="Du J."/>
            <person name="Ding M.-Z."/>
            <person name="Gao F."/>
            <person name="Yuan Y.-J."/>
        </authorList>
    </citation>
    <scope>NUCLEOTIDE SEQUENCE [LARGE SCALE GENOMIC DNA]</scope>
    <source>
        <strain evidence="3">Hbe603</strain>
    </source>
</reference>
<sequence>MNKYFSKAIMAFFTIVIATIIIAFIVSSSFRGDTTETTESTSKTEGVVTKLLTDEIENQEEVEQAYVEELESGKYTEDNMLVIQDPYGNSPLTALVLFKTEEPSKVTVEVPGRTKKTTITHTYEEYKTTHEIPVLGLLANTTNKVTVTVENENGNVTKKTLSMKTEKLPNYIGNINVEKANTEKMELGNSSLTFFVPSTKYPYAYDTYGDVRWYNIRYNSHVFQELENGHILYLTKADNSDDTYNELVEMDYLGKYYKIYELNSDNAINEGKSEEMTMVHHDAIELPSGNLLLTVNGDTNYIEDIMIELDRETGEIVKTIDLKDLLPSEFYEEYDETTRDDGKVDWFHQNAVVFDESDNSIIISSRNQDLIMKVDYKTSRIIWIMADEEGWPDDYKQYLVAGTGDSFKYTAGQHAPVILPDQDNNEDTIDLLVYDNNVVVTRGNESLSKEYSRGVQYRINEKKRTSKEIWSFGEELGADHFTNIVGSTRFLPQTGNRLVNFGYLDEDTHSAIFEVSENGEVVFEANITDFPAGARAYRSERYSLYNNNWEYSL</sequence>
<keyword evidence="2" id="KW-0808">Transferase</keyword>
<keyword evidence="3" id="KW-1185">Reference proteome</keyword>
<dbReference type="InterPro" id="IPR053143">
    <property type="entry name" value="Arylsulfate_ST"/>
</dbReference>
<dbReference type="Pfam" id="PF17425">
    <property type="entry name" value="Arylsulfotran_N"/>
    <property type="match status" value="1"/>
</dbReference>
<dbReference type="InterPro" id="IPR010262">
    <property type="entry name" value="Arylsulfotransferase_bact"/>
</dbReference>
<dbReference type="KEGG" id="beo:BEH_12040"/>
<dbReference type="GO" id="GO:0004062">
    <property type="term" value="F:aryl sulfotransferase activity"/>
    <property type="evidence" value="ECO:0007669"/>
    <property type="project" value="InterPro"/>
</dbReference>
<dbReference type="InterPro" id="IPR035391">
    <property type="entry name" value="Arylsulfotran_N"/>
</dbReference>
<dbReference type="OrthoDB" id="264813at2"/>
<name>A0A0H4KKD6_9BACI</name>
<organism evidence="2 3">
    <name type="scientific">Priestia filamentosa</name>
    <dbReference type="NCBI Taxonomy" id="1402861"/>
    <lineage>
        <taxon>Bacteria</taxon>
        <taxon>Bacillati</taxon>
        <taxon>Bacillota</taxon>
        <taxon>Bacilli</taxon>
        <taxon>Bacillales</taxon>
        <taxon>Bacillaceae</taxon>
        <taxon>Priestia</taxon>
    </lineage>
</organism>
<accession>A0A0H4KKD6</accession>
<dbReference type="Proteomes" id="UP000036202">
    <property type="component" value="Chromosome"/>
</dbReference>
<dbReference type="Pfam" id="PF05935">
    <property type="entry name" value="Arylsulfotrans"/>
    <property type="match status" value="1"/>
</dbReference>
<reference evidence="2 3" key="1">
    <citation type="journal article" date="2015" name="PLoS ONE">
        <title>Genome Sequence of Bacillus endophyticus and Analysis of Its Companion Mechanism in the Ketogulonigenium vulgare-Bacillus Strain Consortium.</title>
        <authorList>
            <person name="Jia N."/>
            <person name="Du J."/>
            <person name="Ding M.Z."/>
            <person name="Gao F."/>
            <person name="Yuan Y.J."/>
        </authorList>
    </citation>
    <scope>NUCLEOTIDE SEQUENCE [LARGE SCALE GENOMIC DNA]</scope>
    <source>
        <strain evidence="2 3">Hbe603</strain>
    </source>
</reference>
<dbReference type="PATRIC" id="fig|135735.6.peg.2522"/>
<dbReference type="PANTHER" id="PTHR35340:SF10">
    <property type="entry name" value="CYTOPLASMIC PROTEIN"/>
    <property type="match status" value="1"/>
</dbReference>
<proteinExistence type="predicted"/>
<gene>
    <name evidence="2" type="ORF">BEH_12040</name>
</gene>
<dbReference type="AlphaFoldDB" id="A0A0H4KKD6"/>
<dbReference type="PANTHER" id="PTHR35340">
    <property type="entry name" value="PQQ ENZYME REPEAT PROTEIN-RELATED"/>
    <property type="match status" value="1"/>
</dbReference>
<dbReference type="EMBL" id="CP011974">
    <property type="protein sequence ID" value="AKO92754.1"/>
    <property type="molecule type" value="Genomic_DNA"/>
</dbReference>
<protein>
    <submittedName>
        <fullName evidence="2">Aryl-sulfate sulfotransferase</fullName>
    </submittedName>
</protein>
<dbReference type="InterPro" id="IPR038477">
    <property type="entry name" value="ASST_N_sf"/>
</dbReference>
<dbReference type="RefSeq" id="WP_046217294.1">
    <property type="nucleotide sequence ID" value="NZ_CP011974.1"/>
</dbReference>
<evidence type="ECO:0000313" key="2">
    <source>
        <dbReference type="EMBL" id="AKO92754.1"/>
    </source>
</evidence>
<evidence type="ECO:0000259" key="1">
    <source>
        <dbReference type="Pfam" id="PF17425"/>
    </source>
</evidence>
<dbReference type="Gene3D" id="2.60.40.3100">
    <property type="entry name" value="Arylsulphate sulphotransferase monomer, N-terminal domain"/>
    <property type="match status" value="1"/>
</dbReference>
<feature type="domain" description="Arylsulfotransferase N-terminal" evidence="1">
    <location>
        <begin position="82"/>
        <end position="166"/>
    </location>
</feature>
<evidence type="ECO:0000313" key="3">
    <source>
        <dbReference type="Proteomes" id="UP000036202"/>
    </source>
</evidence>